<dbReference type="FunFam" id="3.30.160.60:FF:002343">
    <property type="entry name" value="Zinc finger protein 33A"/>
    <property type="match status" value="1"/>
</dbReference>
<dbReference type="GO" id="GO:0000978">
    <property type="term" value="F:RNA polymerase II cis-regulatory region sequence-specific DNA binding"/>
    <property type="evidence" value="ECO:0007669"/>
    <property type="project" value="TreeGrafter"/>
</dbReference>
<sequence length="503" mass="56172">MTSPKDLFVLTDTSLDKIAKMCSPFPSLNASSPSLASSDNSSCASPVIGFTSMGPLELEWCNTLKHRSESMTLSLYATSRNEPQGFSDSQNNLGGPAREEYLVNAKRLFQDKDRTQAGNNRLEDVVKPPRLTANGKRVGRPPGSYKQVAPPKPDLVPLDEDEDISICLWGNCGLEFEDRKKFFDHVTSHYEPTSRTCYWLDCDHETFAAHYQLTAHLRTHTKEKPHRCDVSLAEWLAFFNHNSQFDDCIKKYSRLENLKTHRRTHTGEKPYKCEKIDCGKAFTNASDRAKHTNRTHSDAKPYRCQVPSCPKAYTDPSSLRKHFKANHADLLSEYVPYSQRNGNVNSRKRSVKAQQPNQIGKANELLDRPLNVSPFLGVQSLGISPSLSPIGLPLTMPFMGAPLMSNPFFGAPSLTPPPTNQFNPMLNMLLGPIGQFPVRSAFSSVPNPMINQVSPFGPYSIFPTPGFTALTPMKMPEAPSQSEETEDPEDEFIVVDDDEPMVQ</sequence>
<organism evidence="10 11">
    <name type="scientific">Caenorhabditis tropicalis</name>
    <dbReference type="NCBI Taxonomy" id="1561998"/>
    <lineage>
        <taxon>Eukaryota</taxon>
        <taxon>Metazoa</taxon>
        <taxon>Ecdysozoa</taxon>
        <taxon>Nematoda</taxon>
        <taxon>Chromadorea</taxon>
        <taxon>Rhabditida</taxon>
        <taxon>Rhabditina</taxon>
        <taxon>Rhabditomorpha</taxon>
        <taxon>Rhabditoidea</taxon>
        <taxon>Rhabditidae</taxon>
        <taxon>Peloderinae</taxon>
        <taxon>Caenorhabditis</taxon>
    </lineage>
</organism>
<evidence type="ECO:0000256" key="5">
    <source>
        <dbReference type="ARBA" id="ARBA00022833"/>
    </source>
</evidence>
<comment type="subcellular location">
    <subcellularLocation>
        <location evidence="1">Nucleus</location>
    </subcellularLocation>
</comment>
<protein>
    <submittedName>
        <fullName evidence="11">C2H2-type domain-containing protein</fullName>
    </submittedName>
</protein>
<proteinExistence type="predicted"/>
<evidence type="ECO:0000256" key="4">
    <source>
        <dbReference type="ARBA" id="ARBA00022771"/>
    </source>
</evidence>
<keyword evidence="2" id="KW-0479">Metal-binding</keyword>
<evidence type="ECO:0000259" key="9">
    <source>
        <dbReference type="PROSITE" id="PS50157"/>
    </source>
</evidence>
<keyword evidence="6" id="KW-0539">Nucleus</keyword>
<feature type="domain" description="C2H2-type" evidence="9">
    <location>
        <begin position="302"/>
        <end position="328"/>
    </location>
</feature>
<feature type="region of interest" description="Disordered" evidence="8">
    <location>
        <begin position="472"/>
        <end position="503"/>
    </location>
</feature>
<dbReference type="PANTHER" id="PTHR45718:SF4">
    <property type="entry name" value="TRANSCRIPTIONAL ACTIVATOR CUBITUS INTERRUPTUS"/>
    <property type="match status" value="1"/>
</dbReference>
<reference evidence="11" key="1">
    <citation type="submission" date="2016-11" db="UniProtKB">
        <authorList>
            <consortium name="WormBaseParasite"/>
        </authorList>
    </citation>
    <scope>IDENTIFICATION</scope>
</reference>
<dbReference type="InterPro" id="IPR056436">
    <property type="entry name" value="Znf-C2H2_ZIC1-5/GLI1-3-like"/>
</dbReference>
<dbReference type="GO" id="GO:0005634">
    <property type="term" value="C:nucleus"/>
    <property type="evidence" value="ECO:0007669"/>
    <property type="project" value="UniProtKB-SubCell"/>
</dbReference>
<dbReference type="Pfam" id="PF00096">
    <property type="entry name" value="zf-C2H2"/>
    <property type="match status" value="2"/>
</dbReference>
<feature type="region of interest" description="Disordered" evidence="8">
    <location>
        <begin position="131"/>
        <end position="152"/>
    </location>
</feature>
<dbReference type="GO" id="GO:0008270">
    <property type="term" value="F:zinc ion binding"/>
    <property type="evidence" value="ECO:0007669"/>
    <property type="project" value="UniProtKB-KW"/>
</dbReference>
<dbReference type="AlphaFoldDB" id="A0A1I7TNH1"/>
<evidence type="ECO:0000313" key="10">
    <source>
        <dbReference type="Proteomes" id="UP000095282"/>
    </source>
</evidence>
<dbReference type="eggNOG" id="KOG1721">
    <property type="taxonomic scope" value="Eukaryota"/>
</dbReference>
<evidence type="ECO:0000256" key="8">
    <source>
        <dbReference type="SAM" id="MobiDB-lite"/>
    </source>
</evidence>
<feature type="domain" description="C2H2-type" evidence="9">
    <location>
        <begin position="241"/>
        <end position="270"/>
    </location>
</feature>
<dbReference type="Proteomes" id="UP000095282">
    <property type="component" value="Unplaced"/>
</dbReference>
<dbReference type="GO" id="GO:0000981">
    <property type="term" value="F:DNA-binding transcription factor activity, RNA polymerase II-specific"/>
    <property type="evidence" value="ECO:0007669"/>
    <property type="project" value="TreeGrafter"/>
</dbReference>
<keyword evidence="5" id="KW-0862">Zinc</keyword>
<dbReference type="SMART" id="SM00355">
    <property type="entry name" value="ZnF_C2H2"/>
    <property type="match status" value="5"/>
</dbReference>
<evidence type="ECO:0000256" key="2">
    <source>
        <dbReference type="ARBA" id="ARBA00022723"/>
    </source>
</evidence>
<dbReference type="InterPro" id="IPR043359">
    <property type="entry name" value="GLI-like"/>
</dbReference>
<name>A0A1I7TNH1_9PELO</name>
<evidence type="ECO:0000313" key="11">
    <source>
        <dbReference type="WBParaSite" id="Csp11.Scaffold629.g10189.t1"/>
    </source>
</evidence>
<feature type="compositionally biased region" description="Acidic residues" evidence="8">
    <location>
        <begin position="483"/>
        <end position="503"/>
    </location>
</feature>
<feature type="region of interest" description="Disordered" evidence="8">
    <location>
        <begin position="340"/>
        <end position="364"/>
    </location>
</feature>
<evidence type="ECO:0000256" key="3">
    <source>
        <dbReference type="ARBA" id="ARBA00022737"/>
    </source>
</evidence>
<dbReference type="STRING" id="1561998.A0A1I7TNH1"/>
<dbReference type="PROSITE" id="PS00028">
    <property type="entry name" value="ZINC_FINGER_C2H2_1"/>
    <property type="match status" value="3"/>
</dbReference>
<evidence type="ECO:0000256" key="6">
    <source>
        <dbReference type="ARBA" id="ARBA00023242"/>
    </source>
</evidence>
<keyword evidence="3" id="KW-0677">Repeat</keyword>
<dbReference type="Pfam" id="PF23561">
    <property type="entry name" value="zf-C2H2_15"/>
    <property type="match status" value="1"/>
</dbReference>
<dbReference type="PROSITE" id="PS50157">
    <property type="entry name" value="ZINC_FINGER_C2H2_2"/>
    <property type="match status" value="4"/>
</dbReference>
<dbReference type="PANTHER" id="PTHR45718">
    <property type="entry name" value="TRANSCRIPTIONAL ACTIVATOR CUBITUS INTERRUPTUS"/>
    <property type="match status" value="1"/>
</dbReference>
<accession>A0A1I7TNH1</accession>
<feature type="domain" description="C2H2-type" evidence="9">
    <location>
        <begin position="195"/>
        <end position="225"/>
    </location>
</feature>
<keyword evidence="10" id="KW-1185">Reference proteome</keyword>
<evidence type="ECO:0000256" key="1">
    <source>
        <dbReference type="ARBA" id="ARBA00004123"/>
    </source>
</evidence>
<evidence type="ECO:0000256" key="7">
    <source>
        <dbReference type="PROSITE-ProRule" id="PRU00042"/>
    </source>
</evidence>
<keyword evidence="4 7" id="KW-0863">Zinc-finger</keyword>
<feature type="domain" description="C2H2-type" evidence="9">
    <location>
        <begin position="271"/>
        <end position="301"/>
    </location>
</feature>
<dbReference type="Gene3D" id="3.30.160.60">
    <property type="entry name" value="Classic Zinc Finger"/>
    <property type="match status" value="4"/>
</dbReference>
<dbReference type="WBParaSite" id="Csp11.Scaffold629.g10189.t1">
    <property type="protein sequence ID" value="Csp11.Scaffold629.g10189.t1"/>
    <property type="gene ID" value="Csp11.Scaffold629.g10189"/>
</dbReference>
<dbReference type="InterPro" id="IPR013087">
    <property type="entry name" value="Znf_C2H2_type"/>
</dbReference>
<dbReference type="SUPFAM" id="SSF57667">
    <property type="entry name" value="beta-beta-alpha zinc fingers"/>
    <property type="match status" value="3"/>
</dbReference>
<dbReference type="InterPro" id="IPR036236">
    <property type="entry name" value="Znf_C2H2_sf"/>
</dbReference>